<dbReference type="PROSITE" id="PS00552">
    <property type="entry name" value="HTH_MERR_1"/>
    <property type="match status" value="1"/>
</dbReference>
<evidence type="ECO:0000313" key="4">
    <source>
        <dbReference type="Proteomes" id="UP001595699"/>
    </source>
</evidence>
<accession>A0ABV7YAA5</accession>
<evidence type="ECO:0000256" key="1">
    <source>
        <dbReference type="ARBA" id="ARBA00023125"/>
    </source>
</evidence>
<dbReference type="RefSeq" id="WP_205114107.1">
    <property type="nucleotide sequence ID" value="NZ_JAFBCM010000001.1"/>
</dbReference>
<dbReference type="PANTHER" id="PTHR30204">
    <property type="entry name" value="REDOX-CYCLING DRUG-SENSING TRANSCRIPTIONAL ACTIVATOR SOXR"/>
    <property type="match status" value="1"/>
</dbReference>
<dbReference type="SUPFAM" id="SSF55136">
    <property type="entry name" value="Probable bacterial effector-binding domain"/>
    <property type="match status" value="1"/>
</dbReference>
<dbReference type="Gene3D" id="3.20.80.10">
    <property type="entry name" value="Regulatory factor, effector binding domain"/>
    <property type="match status" value="1"/>
</dbReference>
<evidence type="ECO:0000259" key="2">
    <source>
        <dbReference type="PROSITE" id="PS50937"/>
    </source>
</evidence>
<dbReference type="EMBL" id="JBHRZH010000009">
    <property type="protein sequence ID" value="MFC3761586.1"/>
    <property type="molecule type" value="Genomic_DNA"/>
</dbReference>
<proteinExistence type="predicted"/>
<dbReference type="InterPro" id="IPR047057">
    <property type="entry name" value="MerR_fam"/>
</dbReference>
<dbReference type="InterPro" id="IPR029442">
    <property type="entry name" value="GyrI-like"/>
</dbReference>
<dbReference type="PROSITE" id="PS50937">
    <property type="entry name" value="HTH_MERR_2"/>
    <property type="match status" value="1"/>
</dbReference>
<dbReference type="InterPro" id="IPR009061">
    <property type="entry name" value="DNA-bd_dom_put_sf"/>
</dbReference>
<dbReference type="InterPro" id="IPR010499">
    <property type="entry name" value="AraC_E-bd"/>
</dbReference>
<sequence length="306" mass="34233">MTELVPIGRFAQLTELTVRALRFYDELGLLRPEHVDDRSGYRYYATAQLEQAELIARLRRTAMSLDEIRTFLECPEAHRKQLLDDHRVRLRERAAANTEAMRVLKGLAGEVGEPSVHATPIVGRTLWDQPVLCIRAEWTEADVRDYSFVHDTADGVGVVLPTCDLVADKGHIEEVLAAVERQGLVAVGPPYFTCSEQDAEGIWRSEVGWPIERPGQPDGRVEPVTLPGGDVVSTLYTGRFEDIAFAYRHLWTQIAAAGFTPMGNPREIYVTPLDGRAPQDYCTEVLWPVSREASAATEPRRPAPDQ</sequence>
<reference evidence="4" key="1">
    <citation type="journal article" date="2019" name="Int. J. Syst. Evol. Microbiol.">
        <title>The Global Catalogue of Microorganisms (GCM) 10K type strain sequencing project: providing services to taxonomists for standard genome sequencing and annotation.</title>
        <authorList>
            <consortium name="The Broad Institute Genomics Platform"/>
            <consortium name="The Broad Institute Genome Sequencing Center for Infectious Disease"/>
            <person name="Wu L."/>
            <person name="Ma J."/>
        </authorList>
    </citation>
    <scope>NUCLEOTIDE SEQUENCE [LARGE SCALE GENOMIC DNA]</scope>
    <source>
        <strain evidence="4">CGMCC 4.7241</strain>
    </source>
</reference>
<dbReference type="Pfam" id="PF13411">
    <property type="entry name" value="MerR_1"/>
    <property type="match status" value="1"/>
</dbReference>
<protein>
    <submittedName>
        <fullName evidence="3">MerR family transcriptional regulator</fullName>
    </submittedName>
</protein>
<dbReference type="SMART" id="SM00422">
    <property type="entry name" value="HTH_MERR"/>
    <property type="match status" value="1"/>
</dbReference>
<keyword evidence="1" id="KW-0238">DNA-binding</keyword>
<gene>
    <name evidence="3" type="ORF">ACFOUW_12130</name>
</gene>
<dbReference type="InterPro" id="IPR000551">
    <property type="entry name" value="MerR-type_HTH_dom"/>
</dbReference>
<dbReference type="Pfam" id="PF06445">
    <property type="entry name" value="GyrI-like"/>
    <property type="match status" value="1"/>
</dbReference>
<name>A0ABV7YAA5_9ACTN</name>
<feature type="domain" description="HTH merR-type" evidence="2">
    <location>
        <begin position="1"/>
        <end position="74"/>
    </location>
</feature>
<evidence type="ECO:0000313" key="3">
    <source>
        <dbReference type="EMBL" id="MFC3761586.1"/>
    </source>
</evidence>
<dbReference type="Proteomes" id="UP001595699">
    <property type="component" value="Unassembled WGS sequence"/>
</dbReference>
<organism evidence="3 4">
    <name type="scientific">Tenggerimyces flavus</name>
    <dbReference type="NCBI Taxonomy" id="1708749"/>
    <lineage>
        <taxon>Bacteria</taxon>
        <taxon>Bacillati</taxon>
        <taxon>Actinomycetota</taxon>
        <taxon>Actinomycetes</taxon>
        <taxon>Propionibacteriales</taxon>
        <taxon>Nocardioidaceae</taxon>
        <taxon>Tenggerimyces</taxon>
    </lineage>
</organism>
<dbReference type="CDD" id="cd01107">
    <property type="entry name" value="HTH_BmrR"/>
    <property type="match status" value="1"/>
</dbReference>
<dbReference type="SMART" id="SM00871">
    <property type="entry name" value="AraC_E_bind"/>
    <property type="match status" value="1"/>
</dbReference>
<dbReference type="PANTHER" id="PTHR30204:SF97">
    <property type="entry name" value="MERR FAMILY REGULATORY PROTEIN"/>
    <property type="match status" value="1"/>
</dbReference>
<dbReference type="SUPFAM" id="SSF46955">
    <property type="entry name" value="Putative DNA-binding domain"/>
    <property type="match status" value="1"/>
</dbReference>
<dbReference type="InterPro" id="IPR011256">
    <property type="entry name" value="Reg_factor_effector_dom_sf"/>
</dbReference>
<comment type="caution">
    <text evidence="3">The sequence shown here is derived from an EMBL/GenBank/DDBJ whole genome shotgun (WGS) entry which is preliminary data.</text>
</comment>
<dbReference type="Gene3D" id="1.10.1660.10">
    <property type="match status" value="1"/>
</dbReference>
<keyword evidence="4" id="KW-1185">Reference proteome</keyword>